<dbReference type="RefSeq" id="WP_084578482.1">
    <property type="nucleotide sequence ID" value="NZ_CP155572.1"/>
</dbReference>
<protein>
    <submittedName>
        <fullName evidence="1">Phosphoinositide phospholipase C, Ca2+-dependent</fullName>
    </submittedName>
</protein>
<dbReference type="InterPro" id="IPR017946">
    <property type="entry name" value="PLC-like_Pdiesterase_TIM-brl"/>
</dbReference>
<reference evidence="1 2" key="1">
    <citation type="submission" date="2017-04" db="EMBL/GenBank/DDBJ databases">
        <authorList>
            <person name="Afonso C.L."/>
            <person name="Miller P.J."/>
            <person name="Scott M.A."/>
            <person name="Spackman E."/>
            <person name="Goraichik I."/>
            <person name="Dimitrov K.M."/>
            <person name="Suarez D.L."/>
            <person name="Swayne D.E."/>
        </authorList>
    </citation>
    <scope>NUCLEOTIDE SEQUENCE [LARGE SCALE GENOMIC DNA]</scope>
    <source>
        <strain evidence="1 2">DSM 5090</strain>
    </source>
</reference>
<dbReference type="STRING" id="112901.SAMN04488500_14112"/>
<name>A0A1W2F2W0_9FIRM</name>
<keyword evidence="2" id="KW-1185">Reference proteome</keyword>
<dbReference type="GO" id="GO:0008081">
    <property type="term" value="F:phosphoric diester hydrolase activity"/>
    <property type="evidence" value="ECO:0007669"/>
    <property type="project" value="InterPro"/>
</dbReference>
<dbReference type="Gene3D" id="3.20.20.190">
    <property type="entry name" value="Phosphatidylinositol (PI) phosphodiesterase"/>
    <property type="match status" value="1"/>
</dbReference>
<organism evidence="1 2">
    <name type="scientific">Sporomusa malonica</name>
    <dbReference type="NCBI Taxonomy" id="112901"/>
    <lineage>
        <taxon>Bacteria</taxon>
        <taxon>Bacillati</taxon>
        <taxon>Bacillota</taxon>
        <taxon>Negativicutes</taxon>
        <taxon>Selenomonadales</taxon>
        <taxon>Sporomusaceae</taxon>
        <taxon>Sporomusa</taxon>
    </lineage>
</organism>
<dbReference type="EMBL" id="FWXI01000041">
    <property type="protein sequence ID" value="SMD16283.1"/>
    <property type="molecule type" value="Genomic_DNA"/>
</dbReference>
<gene>
    <name evidence="1" type="ORF">SAMN04488500_14112</name>
</gene>
<accession>A0A1W2F2W0</accession>
<evidence type="ECO:0000313" key="2">
    <source>
        <dbReference type="Proteomes" id="UP000192738"/>
    </source>
</evidence>
<dbReference type="GO" id="GO:0006629">
    <property type="term" value="P:lipid metabolic process"/>
    <property type="evidence" value="ECO:0007669"/>
    <property type="project" value="InterPro"/>
</dbReference>
<dbReference type="Pfam" id="PF16670">
    <property type="entry name" value="PI-PLC-C1"/>
    <property type="match status" value="1"/>
</dbReference>
<dbReference type="InterPro" id="IPR032075">
    <property type="entry name" value="PI-PLC-C1"/>
</dbReference>
<dbReference type="SUPFAM" id="SSF51695">
    <property type="entry name" value="PLC-like phosphodiesterases"/>
    <property type="match status" value="1"/>
</dbReference>
<proteinExistence type="predicted"/>
<dbReference type="OrthoDB" id="2614646at2"/>
<evidence type="ECO:0000313" key="1">
    <source>
        <dbReference type="EMBL" id="SMD16283.1"/>
    </source>
</evidence>
<dbReference type="AlphaFoldDB" id="A0A1W2F2W0"/>
<dbReference type="Proteomes" id="UP000192738">
    <property type="component" value="Unassembled WGS sequence"/>
</dbReference>
<sequence>MPNYTSYDVIRYNQVFQKQSHNSYTRSEGVFDQVLYWKIRSLEFDVHPDQNETDVGSWTIYHAGVPFGSSQAHVTNLNGVMEIYRGINNALPNHEVITIFLEIVEDISALTDAQANDFDTFIRTNLGDIVYTPADLLQMNGSPATLQAAVTQGNWPLLQEMRGKFVFVLNRCGRSQYCGTNGQLANGRACFFADQVSTAENVGRFNYIAFYSIAWADRAIGPTVNQHYVGRVYPEFNYSLTSPGYSLSTQEDWSEAKNSRIQIIATNKVDSIKDPWASTNNMAGFPFEGIDVQIDPQLGERGALLGHGVNSGDIWDKKDSFFFQYRTASAQAGSYVYYIGCPYYNANTWAKCGIMVRATTDADSPYFGIFRSVGELIRVQYRTKKGNSTYAVEVSSSSLVPDGVIRATDCVCVKLEIAADRKQATAWASLEGGDSWIQIDQRSFSDALVLEGIASASHGDQDVRFIIGDPQNSGSLSAFDQSTLIGEGVNMGMSFPFYPPARQIAAVVSLPTPEEGQDQRSSGNFNTQEVPERTIMVNWRVEQNDAWPLSFDVMRDDSSNPDNTIFYKLAAGLRTDVNVERSLYIADPVCSNSSNFLVVADAIGYFAESPVKAIPGFSLVASVMSRYQKQDGQENRSSGNFSIQNLPANTVAYAWTISENSDYAKIKFNVLKDVSGTDKNIFSDVTHLQVTTTYTDRNLYIANPDSIDNQEPFLVSVYAIDHLPPNAPLVGQVSSHYEPKHDQHHRSSDNFSTNDVNEDSIKLYWEIDKTTNSHADEIEFDVMEDKNNKIDPTIFSNLRSGSWTKVKRSSKLYIANPNNAGNEDFTVKVYELPKTFPM</sequence>